<reference evidence="3" key="1">
    <citation type="journal article" date="2019" name="Int. J. Syst. Evol. Microbiol.">
        <title>The Global Catalogue of Microorganisms (GCM) 10K type strain sequencing project: providing services to taxonomists for standard genome sequencing and annotation.</title>
        <authorList>
            <consortium name="The Broad Institute Genomics Platform"/>
            <consortium name="The Broad Institute Genome Sequencing Center for Infectious Disease"/>
            <person name="Wu L."/>
            <person name="Ma J."/>
        </authorList>
    </citation>
    <scope>NUCLEOTIDE SEQUENCE [LARGE SCALE GENOMIC DNA]</scope>
    <source>
        <strain evidence="3">CCUG 55250</strain>
    </source>
</reference>
<gene>
    <name evidence="2" type="ORF">ACFPMF_24660</name>
</gene>
<comment type="caution">
    <text evidence="2">The sequence shown here is derived from an EMBL/GenBank/DDBJ whole genome shotgun (WGS) entry which is preliminary data.</text>
</comment>
<name>A0ABW0IGB2_9BACT</name>
<keyword evidence="2" id="KW-0808">Transferase</keyword>
<dbReference type="CDD" id="cd03801">
    <property type="entry name" value="GT4_PimA-like"/>
    <property type="match status" value="1"/>
</dbReference>
<dbReference type="InterPro" id="IPR050194">
    <property type="entry name" value="Glycosyltransferase_grp1"/>
</dbReference>
<protein>
    <submittedName>
        <fullName evidence="2">Glycosyltransferase family 4 protein</fullName>
        <ecNumber evidence="2">2.4.-.-</ecNumber>
    </submittedName>
</protein>
<dbReference type="GO" id="GO:0016757">
    <property type="term" value="F:glycosyltransferase activity"/>
    <property type="evidence" value="ECO:0007669"/>
    <property type="project" value="UniProtKB-KW"/>
</dbReference>
<sequence length="392" mass="44416">MSVKLLVFDSHPVQYRVPIWQTIARLQPGDIHVVYASDCSVRGYLDTEFGQSFAWDEPMLEGYGYTVLNCEKGTPLSGWASLTGKGVGKLIDAFKPEAILLTGLNYRYDLMAYLEANRRGIPLWLRCETQDEAVVRSRSKATVRALMYKVTYRKFARIYYIGELNRRHYLKHGVPAEKLFPAFYGTVDRFERMPADEKKRLRDASRASVGISDTDFVIGFSGKLIQKKNPGILYKMLADLPEELRARTWLYFLGSGELEPALKLEAQRALEQFKVRTCFAGFANQSQLAAHYLAMDILVLPSRRMGETWGLVANEAMQAGCGVVVSDAVGCHVDFRSLERFRVFKEGDPTDLARAIYSLSTFARNFVWPRKVLENYSILSTATALMEKFSVA</sequence>
<keyword evidence="2" id="KW-0328">Glycosyltransferase</keyword>
<feature type="domain" description="Glycosyl transferase family 1" evidence="1">
    <location>
        <begin position="203"/>
        <end position="359"/>
    </location>
</feature>
<dbReference type="EMBL" id="JBHSMA010000013">
    <property type="protein sequence ID" value="MFC5412540.1"/>
    <property type="molecule type" value="Genomic_DNA"/>
</dbReference>
<evidence type="ECO:0000259" key="1">
    <source>
        <dbReference type="Pfam" id="PF00534"/>
    </source>
</evidence>
<dbReference type="Proteomes" id="UP001596106">
    <property type="component" value="Unassembled WGS sequence"/>
</dbReference>
<evidence type="ECO:0000313" key="2">
    <source>
        <dbReference type="EMBL" id="MFC5412540.1"/>
    </source>
</evidence>
<dbReference type="EC" id="2.4.-.-" evidence="2"/>
<accession>A0ABW0IGB2</accession>
<dbReference type="Pfam" id="PF00534">
    <property type="entry name" value="Glycos_transf_1"/>
    <property type="match status" value="1"/>
</dbReference>
<dbReference type="PANTHER" id="PTHR45947">
    <property type="entry name" value="SULFOQUINOVOSYL TRANSFERASE SQD2"/>
    <property type="match status" value="1"/>
</dbReference>
<dbReference type="SUPFAM" id="SSF53756">
    <property type="entry name" value="UDP-Glycosyltransferase/glycogen phosphorylase"/>
    <property type="match status" value="1"/>
</dbReference>
<organism evidence="2 3">
    <name type="scientific">Larkinella bovis</name>
    <dbReference type="NCBI Taxonomy" id="683041"/>
    <lineage>
        <taxon>Bacteria</taxon>
        <taxon>Pseudomonadati</taxon>
        <taxon>Bacteroidota</taxon>
        <taxon>Cytophagia</taxon>
        <taxon>Cytophagales</taxon>
        <taxon>Spirosomataceae</taxon>
        <taxon>Larkinella</taxon>
    </lineage>
</organism>
<keyword evidence="3" id="KW-1185">Reference proteome</keyword>
<dbReference type="InterPro" id="IPR001296">
    <property type="entry name" value="Glyco_trans_1"/>
</dbReference>
<proteinExistence type="predicted"/>
<dbReference type="RefSeq" id="WP_379850151.1">
    <property type="nucleotide sequence ID" value="NZ_JBHSMA010000013.1"/>
</dbReference>
<dbReference type="PANTHER" id="PTHR45947:SF3">
    <property type="entry name" value="SULFOQUINOVOSYL TRANSFERASE SQD2"/>
    <property type="match status" value="1"/>
</dbReference>
<evidence type="ECO:0000313" key="3">
    <source>
        <dbReference type="Proteomes" id="UP001596106"/>
    </source>
</evidence>
<dbReference type="Gene3D" id="3.40.50.2000">
    <property type="entry name" value="Glycogen Phosphorylase B"/>
    <property type="match status" value="2"/>
</dbReference>